<dbReference type="EMBL" id="BLKU01000004">
    <property type="protein sequence ID" value="GFG65430.1"/>
    <property type="molecule type" value="Genomic_DNA"/>
</dbReference>
<comment type="caution">
    <text evidence="1">The sequence shown here is derived from an EMBL/GenBank/DDBJ whole genome shotgun (WGS) entry which is preliminary data.</text>
</comment>
<gene>
    <name evidence="1" type="ORF">MKUB_29200</name>
</gene>
<proteinExistence type="predicted"/>
<evidence type="ECO:0000313" key="2">
    <source>
        <dbReference type="Proteomes" id="UP000465306"/>
    </source>
</evidence>
<dbReference type="Proteomes" id="UP000465306">
    <property type="component" value="Unassembled WGS sequence"/>
</dbReference>
<organism evidence="1 2">
    <name type="scientific">Mycobacterium kubicae</name>
    <dbReference type="NCBI Taxonomy" id="120959"/>
    <lineage>
        <taxon>Bacteria</taxon>
        <taxon>Bacillati</taxon>
        <taxon>Actinomycetota</taxon>
        <taxon>Actinomycetes</taxon>
        <taxon>Mycobacteriales</taxon>
        <taxon>Mycobacteriaceae</taxon>
        <taxon>Mycobacterium</taxon>
        <taxon>Mycobacterium simiae complex</taxon>
    </lineage>
</organism>
<accession>A0ABQ1BNX6</accession>
<evidence type="ECO:0000313" key="1">
    <source>
        <dbReference type="EMBL" id="GFG65430.1"/>
    </source>
</evidence>
<name>A0ABQ1BNX6_9MYCO</name>
<protein>
    <submittedName>
        <fullName evidence="1">Uncharacterized protein</fullName>
    </submittedName>
</protein>
<reference evidence="1 2" key="1">
    <citation type="journal article" date="2019" name="Emerg. Microbes Infect.">
        <title>Comprehensive subspecies identification of 175 nontuberculous mycobacteria species based on 7547 genomic profiles.</title>
        <authorList>
            <person name="Matsumoto Y."/>
            <person name="Kinjo T."/>
            <person name="Motooka D."/>
            <person name="Nabeya D."/>
            <person name="Jung N."/>
            <person name="Uechi K."/>
            <person name="Horii T."/>
            <person name="Iida T."/>
            <person name="Fujita J."/>
            <person name="Nakamura S."/>
        </authorList>
    </citation>
    <scope>NUCLEOTIDE SEQUENCE [LARGE SCALE GENOMIC DNA]</scope>
    <source>
        <strain evidence="1 2">JCM 13573</strain>
    </source>
</reference>
<sequence length="223" mass="24714">MDDAKREELLYKTLGINPPTPPQPLDEAQITERVAAYRAGLEARWPACRDYLAGVAWPGLRFRIKNEARSFLNDVQVILTFHGARGVNFEDLEGFRIRQGSGPELAASGGPAVLYRTAGYAPAGPPSDYPIEWRHNDDGDLEVTVTLPQLRPHPEWRSDEYGDDIVVVVDPGLEADEIAVTYTATAHSYGDVFEGEQIALPVEKEPMLDVLRRVIAATRDDDS</sequence>
<keyword evidence="2" id="KW-1185">Reference proteome</keyword>